<dbReference type="CDD" id="cd06414">
    <property type="entry name" value="GH25_LytC-like"/>
    <property type="match status" value="1"/>
</dbReference>
<dbReference type="SMART" id="SM01095">
    <property type="entry name" value="Cpl-7"/>
    <property type="match status" value="4"/>
</dbReference>
<dbReference type="InterPro" id="IPR013168">
    <property type="entry name" value="Cpl_7_lyso_C"/>
</dbReference>
<sequence length="400" mass="43327">MEVKMIDVSVHNGVIDWDKVKASGIGGVLMRCGYGSDIESQDDKMFKRNADECSRLGIPFGVYLYSYAKNTDMAKSEADHALRLVKGYKLSYPLYIDVEEASQSGIAKDVVKVFCEAVKAAGYMPGVYANENWWNNYLVGVDSYTKWVAKYGVNNGQPGNKPNVSNFDIWQYTSKGSCDGIGSSGLDMNICYRDFPAELGGSKPAPAQPKKSNEEIAKEVLAGAWGNGDDRKNRLSAAGYDYNAIQAIVNQKAAPAPAKKSNEEIAKEVLAGAWGNGDDRKNRLSAAGYDYNAIQAIVNQKAAPAPAKKSNEEIAKEVLAGAWGNGDDRKNRLSAAGYDYNAIQAIVNQKAAPAPAKKSNEEIAKEVLAGKWGNNPQRKAKLEAAGYNYATIQALVNKMC</sequence>
<dbReference type="RefSeq" id="WP_148884725.1">
    <property type="nucleotide sequence ID" value="NZ_VSTG01000001.1"/>
</dbReference>
<dbReference type="GO" id="GO:0016052">
    <property type="term" value="P:carbohydrate catabolic process"/>
    <property type="evidence" value="ECO:0007669"/>
    <property type="project" value="TreeGrafter"/>
</dbReference>
<evidence type="ECO:0000259" key="2">
    <source>
        <dbReference type="SMART" id="SM01095"/>
    </source>
</evidence>
<feature type="domain" description="Cpl-7 lysozyme C-terminal" evidence="2">
    <location>
        <begin position="213"/>
        <end position="254"/>
    </location>
</feature>
<accession>A0A5S4VM40</accession>
<feature type="domain" description="Cpl-7 lysozyme C-terminal" evidence="2">
    <location>
        <begin position="262"/>
        <end position="303"/>
    </location>
</feature>
<dbReference type="Pfam" id="PF08230">
    <property type="entry name" value="CW_7"/>
    <property type="match status" value="4"/>
</dbReference>
<reference evidence="3 4" key="2">
    <citation type="submission" date="2019-09" db="EMBL/GenBank/DDBJ databases">
        <title>Strain-level analysis of Eubacterium rectale using genomes from metagenomes.</title>
        <authorList>
            <person name="Karcher N."/>
            <person name="Segata N."/>
        </authorList>
    </citation>
    <scope>NUCLEOTIDE SEQUENCE [LARGE SCALE GENOMIC DNA]</scope>
    <source>
        <strain evidence="3 4">L2-21</strain>
    </source>
</reference>
<dbReference type="GO" id="GO:0016998">
    <property type="term" value="P:cell wall macromolecule catabolic process"/>
    <property type="evidence" value="ECO:0007669"/>
    <property type="project" value="InterPro"/>
</dbReference>
<gene>
    <name evidence="3" type="ORF">FYL37_00655</name>
</gene>
<evidence type="ECO:0000313" key="4">
    <source>
        <dbReference type="Proteomes" id="UP000324325"/>
    </source>
</evidence>
<protein>
    <submittedName>
        <fullName evidence="3">1,4-beta-N-acetylmuramidase</fullName>
    </submittedName>
</protein>
<dbReference type="PANTHER" id="PTHR34135:SF2">
    <property type="entry name" value="LYSOZYME"/>
    <property type="match status" value="1"/>
</dbReference>
<evidence type="ECO:0000313" key="3">
    <source>
        <dbReference type="EMBL" id="TYL60147.1"/>
    </source>
</evidence>
<dbReference type="AlphaFoldDB" id="A0A5S4VM40"/>
<dbReference type="SUPFAM" id="SSF51445">
    <property type="entry name" value="(Trans)glycosidases"/>
    <property type="match status" value="1"/>
</dbReference>
<dbReference type="InterPro" id="IPR017853">
    <property type="entry name" value="GH"/>
</dbReference>
<dbReference type="Gene3D" id="3.20.20.80">
    <property type="entry name" value="Glycosidases"/>
    <property type="match status" value="1"/>
</dbReference>
<dbReference type="Pfam" id="PF01183">
    <property type="entry name" value="Glyco_hydro_25"/>
    <property type="match status" value="1"/>
</dbReference>
<dbReference type="GO" id="GO:0009253">
    <property type="term" value="P:peptidoglycan catabolic process"/>
    <property type="evidence" value="ECO:0007669"/>
    <property type="project" value="InterPro"/>
</dbReference>
<comment type="caution">
    <text evidence="3">The sequence shown here is derived from an EMBL/GenBank/DDBJ whole genome shotgun (WGS) entry which is preliminary data.</text>
</comment>
<dbReference type="Proteomes" id="UP000324325">
    <property type="component" value="Unassembled WGS sequence"/>
</dbReference>
<dbReference type="PROSITE" id="PS51904">
    <property type="entry name" value="GLYCOSYL_HYDROL_F25_2"/>
    <property type="match status" value="1"/>
</dbReference>
<reference evidence="3 4" key="1">
    <citation type="submission" date="2019-08" db="EMBL/GenBank/DDBJ databases">
        <authorList>
            <person name="Duncan S."/>
            <person name="Walker A."/>
        </authorList>
    </citation>
    <scope>NUCLEOTIDE SEQUENCE [LARGE SCALE GENOMIC DNA]</scope>
    <source>
        <strain evidence="3 4">L2-21</strain>
    </source>
</reference>
<feature type="domain" description="Cpl-7 lysozyme C-terminal" evidence="2">
    <location>
        <begin position="311"/>
        <end position="352"/>
    </location>
</feature>
<dbReference type="EMBL" id="VSTG01000001">
    <property type="protein sequence ID" value="TYL60147.1"/>
    <property type="molecule type" value="Genomic_DNA"/>
</dbReference>
<comment type="similarity">
    <text evidence="1">Belongs to the glycosyl hydrolase 25 family.</text>
</comment>
<organism evidence="3 4">
    <name type="scientific">Agathobacter rectalis</name>
    <dbReference type="NCBI Taxonomy" id="39491"/>
    <lineage>
        <taxon>Bacteria</taxon>
        <taxon>Bacillati</taxon>
        <taxon>Bacillota</taxon>
        <taxon>Clostridia</taxon>
        <taxon>Lachnospirales</taxon>
        <taxon>Lachnospiraceae</taxon>
        <taxon>Agathobacter</taxon>
    </lineage>
</organism>
<feature type="domain" description="Cpl-7 lysozyme C-terminal" evidence="2">
    <location>
        <begin position="360"/>
        <end position="399"/>
    </location>
</feature>
<evidence type="ECO:0000256" key="1">
    <source>
        <dbReference type="ARBA" id="ARBA00010646"/>
    </source>
</evidence>
<proteinExistence type="inferred from homology"/>
<dbReference type="PANTHER" id="PTHR34135">
    <property type="entry name" value="LYSOZYME"/>
    <property type="match status" value="1"/>
</dbReference>
<dbReference type="GO" id="GO:0003796">
    <property type="term" value="F:lysozyme activity"/>
    <property type="evidence" value="ECO:0007669"/>
    <property type="project" value="InterPro"/>
</dbReference>
<name>A0A5S4VM40_9FIRM</name>
<dbReference type="InterPro" id="IPR002053">
    <property type="entry name" value="Glyco_hydro_25"/>
</dbReference>